<name>A0A3B0JHT4_DROGU</name>
<sequence length="103" mass="11473">MRGMLPIVGRSLAASEMGQADAQMLLGSAGKLVFSRLPAACSRDAPEDEAEAEDEVAPSQMRFDWFRRDMNQMPKRSLCQPAIHSESESESESELAKYSEHWP</sequence>
<evidence type="ECO:0000256" key="1">
    <source>
        <dbReference type="SAM" id="MobiDB-lite"/>
    </source>
</evidence>
<accession>A0A3B0JHT4</accession>
<organism evidence="2 3">
    <name type="scientific">Drosophila guanche</name>
    <name type="common">Fruit fly</name>
    <dbReference type="NCBI Taxonomy" id="7266"/>
    <lineage>
        <taxon>Eukaryota</taxon>
        <taxon>Metazoa</taxon>
        <taxon>Ecdysozoa</taxon>
        <taxon>Arthropoda</taxon>
        <taxon>Hexapoda</taxon>
        <taxon>Insecta</taxon>
        <taxon>Pterygota</taxon>
        <taxon>Neoptera</taxon>
        <taxon>Endopterygota</taxon>
        <taxon>Diptera</taxon>
        <taxon>Brachycera</taxon>
        <taxon>Muscomorpha</taxon>
        <taxon>Ephydroidea</taxon>
        <taxon>Drosophilidae</taxon>
        <taxon>Drosophila</taxon>
        <taxon>Sophophora</taxon>
    </lineage>
</organism>
<evidence type="ECO:0000313" key="2">
    <source>
        <dbReference type="EMBL" id="SPP72786.1"/>
    </source>
</evidence>
<dbReference type="EMBL" id="OUUW01000001">
    <property type="protein sequence ID" value="SPP72786.1"/>
    <property type="molecule type" value="Genomic_DNA"/>
</dbReference>
<feature type="region of interest" description="Disordered" evidence="1">
    <location>
        <begin position="76"/>
        <end position="103"/>
    </location>
</feature>
<gene>
    <name evidence="2" type="ORF">DGUA_6G000174</name>
</gene>
<keyword evidence="3" id="KW-1185">Reference proteome</keyword>
<dbReference type="AlphaFoldDB" id="A0A3B0JHT4"/>
<protein>
    <submittedName>
        <fullName evidence="2">Uncharacterized protein</fullName>
    </submittedName>
</protein>
<reference evidence="3" key="1">
    <citation type="submission" date="2018-01" db="EMBL/GenBank/DDBJ databases">
        <authorList>
            <person name="Alioto T."/>
            <person name="Alioto T."/>
        </authorList>
    </citation>
    <scope>NUCLEOTIDE SEQUENCE [LARGE SCALE GENOMIC DNA]</scope>
</reference>
<dbReference type="Proteomes" id="UP000268350">
    <property type="component" value="Unassembled WGS sequence"/>
</dbReference>
<evidence type="ECO:0000313" key="3">
    <source>
        <dbReference type="Proteomes" id="UP000268350"/>
    </source>
</evidence>
<feature type="compositionally biased region" description="Basic and acidic residues" evidence="1">
    <location>
        <begin position="94"/>
        <end position="103"/>
    </location>
</feature>
<proteinExistence type="predicted"/>